<reference evidence="2" key="1">
    <citation type="submission" date="2016-06" db="EMBL/GenBank/DDBJ databases">
        <title>Genome sequencing of cellulolytic organisms.</title>
        <authorList>
            <person name="Bohra V."/>
            <person name="Dafale N.A."/>
            <person name="Purohit H.J."/>
        </authorList>
    </citation>
    <scope>NUCLEOTIDE SEQUENCE [LARGE SCALE GENOMIC DNA]</scope>
    <source>
        <strain evidence="2">ND21</strain>
    </source>
</reference>
<protein>
    <submittedName>
        <fullName evidence="1">Uncharacterized protein</fullName>
    </submittedName>
</protein>
<dbReference type="EMBL" id="LZEM01000016">
    <property type="protein sequence ID" value="OAZ41463.1"/>
    <property type="molecule type" value="Genomic_DNA"/>
</dbReference>
<gene>
    <name evidence="1" type="ORF">A9Z40_01950</name>
</gene>
<sequence length="63" mass="7208">MAELLWSPAAKTRVIIERTDGVETAYMSVTTRDGSDEVVLKHSSIEHFRQAMWKLFELPDSRA</sequence>
<organism evidence="1 2">
    <name type="scientific">Microbacterium arborescens</name>
    <dbReference type="NCBI Taxonomy" id="33883"/>
    <lineage>
        <taxon>Bacteria</taxon>
        <taxon>Bacillati</taxon>
        <taxon>Actinomycetota</taxon>
        <taxon>Actinomycetes</taxon>
        <taxon>Micrococcales</taxon>
        <taxon>Microbacteriaceae</taxon>
        <taxon>Microbacterium</taxon>
    </lineage>
</organism>
<accession>A0ABX2WJ34</accession>
<proteinExistence type="predicted"/>
<dbReference type="RefSeq" id="WP_064955899.1">
    <property type="nucleotide sequence ID" value="NZ_LZEM01000016.1"/>
</dbReference>
<dbReference type="Proteomes" id="UP000093918">
    <property type="component" value="Unassembled WGS sequence"/>
</dbReference>
<keyword evidence="2" id="KW-1185">Reference proteome</keyword>
<evidence type="ECO:0000313" key="2">
    <source>
        <dbReference type="Proteomes" id="UP000093918"/>
    </source>
</evidence>
<evidence type="ECO:0000313" key="1">
    <source>
        <dbReference type="EMBL" id="OAZ41463.1"/>
    </source>
</evidence>
<comment type="caution">
    <text evidence="1">The sequence shown here is derived from an EMBL/GenBank/DDBJ whole genome shotgun (WGS) entry which is preliminary data.</text>
</comment>
<name>A0ABX2WJ34_9MICO</name>